<organism evidence="1 2">
    <name type="scientific">Cronobacter turicensis</name>
    <dbReference type="NCBI Taxonomy" id="413502"/>
    <lineage>
        <taxon>Bacteria</taxon>
        <taxon>Pseudomonadati</taxon>
        <taxon>Pseudomonadota</taxon>
        <taxon>Gammaproteobacteria</taxon>
        <taxon>Enterobacterales</taxon>
        <taxon>Enterobacteriaceae</taxon>
        <taxon>Cronobacter</taxon>
    </lineage>
</organism>
<evidence type="ECO:0000313" key="2">
    <source>
        <dbReference type="Proteomes" id="UP000244623"/>
    </source>
</evidence>
<evidence type="ECO:0000313" key="1">
    <source>
        <dbReference type="EMBL" id="XSF56063.1"/>
    </source>
</evidence>
<protein>
    <submittedName>
        <fullName evidence="1">DUF2931 family protein</fullName>
    </submittedName>
</protein>
<reference evidence="1" key="1">
    <citation type="submission" date="2025-05" db="EMBL/GenBank/DDBJ databases">
        <title>FDA Reference Genome datasets for Cronobacter.</title>
        <authorList>
            <person name="Gopinath G.R."/>
        </authorList>
    </citation>
    <scope>NUCLEOTIDE SEQUENCE</scope>
    <source>
        <strain evidence="1">MOD1-Sh41s</strain>
    </source>
</reference>
<accession>A0ACD5IWT8</accession>
<dbReference type="Proteomes" id="UP000244623">
    <property type="component" value="Chromosome"/>
</dbReference>
<gene>
    <name evidence="1" type="ORF">BS411_009285</name>
</gene>
<sequence>MKLSITLLSTLLLTACNSVSSADEQGEVKAPFDEWYFTFTTPRALPAQVTLVKMLDINGYAKIFRTIDQPQGDSVGSWDQYVGLGPSPFNQAVSPPSMMIFCWDSIIDRKVYETSLIFSPETWQKMLRTEKSNYSPKETYYFQYMVIGLAPEGKVRVWLNNNGRPNLEQTKTEIKTLSGKDLDMCKGVTGHPYGYVYFGETPDFIKDKKYPYGKW</sequence>
<proteinExistence type="predicted"/>
<name>A0ACD5IWT8_9ENTR</name>
<dbReference type="EMBL" id="CP187984">
    <property type="protein sequence ID" value="XSF56063.1"/>
    <property type="molecule type" value="Genomic_DNA"/>
</dbReference>